<evidence type="ECO:0000313" key="2">
    <source>
        <dbReference type="Proteomes" id="UP000541470"/>
    </source>
</evidence>
<dbReference type="Proteomes" id="UP000541470">
    <property type="component" value="Unassembled WGS sequence"/>
</dbReference>
<dbReference type="RefSeq" id="WP_169595393.1">
    <property type="nucleotide sequence ID" value="NZ_JABBGK010000009.1"/>
</dbReference>
<protein>
    <submittedName>
        <fullName evidence="1">Uncharacterized protein</fullName>
    </submittedName>
</protein>
<name>A0A7Y0B0D0_9HYPH</name>
<comment type="caution">
    <text evidence="1">The sequence shown here is derived from an EMBL/GenBank/DDBJ whole genome shotgun (WGS) entry which is preliminary data.</text>
</comment>
<proteinExistence type="predicted"/>
<organism evidence="1 2">
    <name type="scientific">Rhizobium terricola</name>
    <dbReference type="NCBI Taxonomy" id="2728849"/>
    <lineage>
        <taxon>Bacteria</taxon>
        <taxon>Pseudomonadati</taxon>
        <taxon>Pseudomonadota</taxon>
        <taxon>Alphaproteobacteria</taxon>
        <taxon>Hyphomicrobiales</taxon>
        <taxon>Rhizobiaceae</taxon>
        <taxon>Rhizobium/Agrobacterium group</taxon>
        <taxon>Rhizobium</taxon>
    </lineage>
</organism>
<evidence type="ECO:0000313" key="1">
    <source>
        <dbReference type="EMBL" id="NML76824.1"/>
    </source>
</evidence>
<dbReference type="EMBL" id="JABBGK010000009">
    <property type="protein sequence ID" value="NML76824.1"/>
    <property type="molecule type" value="Genomic_DNA"/>
</dbReference>
<keyword evidence="2" id="KW-1185">Reference proteome</keyword>
<reference evidence="1 2" key="1">
    <citation type="submission" date="2020-04" db="EMBL/GenBank/DDBJ databases">
        <title>Rhizobium sp. S-51 isolated from soil.</title>
        <authorList>
            <person name="Dahal R.H."/>
        </authorList>
    </citation>
    <scope>NUCLEOTIDE SEQUENCE [LARGE SCALE GENOMIC DNA]</scope>
    <source>
        <strain evidence="1 2">S-51</strain>
    </source>
</reference>
<gene>
    <name evidence="1" type="ORF">HHL25_22035</name>
</gene>
<dbReference type="AlphaFoldDB" id="A0A7Y0B0D0"/>
<accession>A0A7Y0B0D0</accession>
<sequence>MAEIIKIKDRLELNGKSTRKASGAAQILLFTGIRYERFEPAPMRPEGLLQALPRPGEGIDQLAY</sequence>